<dbReference type="EMBL" id="JABXXO010000010">
    <property type="protein sequence ID" value="KAF7767862.1"/>
    <property type="molecule type" value="Genomic_DNA"/>
</dbReference>
<keyword evidence="3" id="KW-0378">Hydrolase</keyword>
<accession>A0A8H7C6F7</accession>
<dbReference type="PROSITE" id="PS00383">
    <property type="entry name" value="TYR_PHOSPHATASE_1"/>
    <property type="match status" value="1"/>
</dbReference>
<evidence type="ECO:0000313" key="8">
    <source>
        <dbReference type="Proteomes" id="UP000629468"/>
    </source>
</evidence>
<dbReference type="GO" id="GO:0017017">
    <property type="term" value="F:MAP kinase tyrosine/serine/threonine phosphatase activity"/>
    <property type="evidence" value="ECO:0007669"/>
    <property type="project" value="TreeGrafter"/>
</dbReference>
<dbReference type="SMART" id="SM00195">
    <property type="entry name" value="DSPc"/>
    <property type="match status" value="1"/>
</dbReference>
<comment type="similarity">
    <text evidence="1">Belongs to the protein-tyrosine phosphatase family. Non-receptor class dual specificity subfamily.</text>
</comment>
<gene>
    <name evidence="7" type="ORF">Agabi119p4_7105</name>
</gene>
<dbReference type="GO" id="GO:0008330">
    <property type="term" value="F:protein tyrosine/threonine phosphatase activity"/>
    <property type="evidence" value="ECO:0007669"/>
    <property type="project" value="TreeGrafter"/>
</dbReference>
<dbReference type="AlphaFoldDB" id="A0A8H7C6F7"/>
<evidence type="ECO:0000313" key="7">
    <source>
        <dbReference type="EMBL" id="KAF7767862.1"/>
    </source>
</evidence>
<evidence type="ECO:0000256" key="3">
    <source>
        <dbReference type="ARBA" id="ARBA00022801"/>
    </source>
</evidence>
<dbReference type="Gene3D" id="3.90.190.10">
    <property type="entry name" value="Protein tyrosine phosphatase superfamily"/>
    <property type="match status" value="1"/>
</dbReference>
<proteinExistence type="inferred from homology"/>
<feature type="domain" description="Tyrosine-protein phosphatase" evidence="5">
    <location>
        <begin position="28"/>
        <end position="174"/>
    </location>
</feature>
<dbReference type="PROSITE" id="PS50056">
    <property type="entry name" value="TYR_PHOSPHATASE_2"/>
    <property type="match status" value="1"/>
</dbReference>
<dbReference type="PROSITE" id="PS50054">
    <property type="entry name" value="TYR_PHOSPHATASE_DUAL"/>
    <property type="match status" value="1"/>
</dbReference>
<comment type="caution">
    <text evidence="7">The sequence shown here is derived from an EMBL/GenBank/DDBJ whole genome shotgun (WGS) entry which is preliminary data.</text>
</comment>
<dbReference type="GO" id="GO:0033550">
    <property type="term" value="F:MAP kinase tyrosine phosphatase activity"/>
    <property type="evidence" value="ECO:0007669"/>
    <property type="project" value="TreeGrafter"/>
</dbReference>
<dbReference type="InterPro" id="IPR016130">
    <property type="entry name" value="Tyr_Pase_AS"/>
</dbReference>
<dbReference type="Pfam" id="PF00782">
    <property type="entry name" value="DSPc"/>
    <property type="match status" value="1"/>
</dbReference>
<dbReference type="InterPro" id="IPR000387">
    <property type="entry name" value="Tyr_Pase_dom"/>
</dbReference>
<dbReference type="InterPro" id="IPR020422">
    <property type="entry name" value="TYR_PHOSPHATASE_DUAL_dom"/>
</dbReference>
<evidence type="ECO:0000256" key="2">
    <source>
        <dbReference type="ARBA" id="ARBA00013064"/>
    </source>
</evidence>
<dbReference type="SUPFAM" id="SSF52799">
    <property type="entry name" value="(Phosphotyrosine protein) phosphatases II"/>
    <property type="match status" value="1"/>
</dbReference>
<dbReference type="EC" id="3.1.3.48" evidence="2"/>
<evidence type="ECO:0000259" key="6">
    <source>
        <dbReference type="PROSITE" id="PS50056"/>
    </source>
</evidence>
<feature type="domain" description="Tyrosine specific protein phosphatases" evidence="6">
    <location>
        <begin position="92"/>
        <end position="142"/>
    </location>
</feature>
<name>A0A8H7C6F7_AGABI</name>
<dbReference type="GO" id="GO:0043409">
    <property type="term" value="P:negative regulation of MAPK cascade"/>
    <property type="evidence" value="ECO:0007669"/>
    <property type="project" value="TreeGrafter"/>
</dbReference>
<evidence type="ECO:0000259" key="5">
    <source>
        <dbReference type="PROSITE" id="PS50054"/>
    </source>
</evidence>
<dbReference type="Proteomes" id="UP000629468">
    <property type="component" value="Unassembled WGS sequence"/>
</dbReference>
<evidence type="ECO:0000256" key="4">
    <source>
        <dbReference type="ARBA" id="ARBA00022912"/>
    </source>
</evidence>
<evidence type="ECO:0000256" key="1">
    <source>
        <dbReference type="ARBA" id="ARBA00008601"/>
    </source>
</evidence>
<sequence>MISFDNMPPEVMQAMCTPMHEVLSPSSVPGFQNSGALYIGSFAAVQDKHMLHENRITHLVQVLDAPWLPASEKEGFSTHNIRIDDAVTVDIRPHLEAACNYIDTTLRSGRNCLVHCQQGISRSAAVILAYLIRNRGMTFESTSGMGSRFPPSFHRPDMVPSLLAAPPKRNYHQNPIHLKVS</sequence>
<dbReference type="PANTHER" id="PTHR10159:SF519">
    <property type="entry name" value="DUAL SPECIFICITY PROTEIN PHOSPHATASE MPK3"/>
    <property type="match status" value="1"/>
</dbReference>
<dbReference type="InterPro" id="IPR000340">
    <property type="entry name" value="Dual-sp_phosphatase_cat-dom"/>
</dbReference>
<dbReference type="InterPro" id="IPR029021">
    <property type="entry name" value="Prot-tyrosine_phosphatase-like"/>
</dbReference>
<reference evidence="7 8" key="1">
    <citation type="journal article" name="Sci. Rep.">
        <title>Telomere-to-telomere assembled and centromere annotated genomes of the two main subspecies of the button mushroom Agaricus bisporus reveal especially polymorphic chromosome ends.</title>
        <authorList>
            <person name="Sonnenberg A.S.M."/>
            <person name="Sedaghat-Telgerd N."/>
            <person name="Lavrijssen B."/>
            <person name="Ohm R.A."/>
            <person name="Hendrickx P.M."/>
            <person name="Scholtmeijer K."/>
            <person name="Baars J.J.P."/>
            <person name="van Peer A."/>
        </authorList>
    </citation>
    <scope>NUCLEOTIDE SEQUENCE [LARGE SCALE GENOMIC DNA]</scope>
    <source>
        <strain evidence="7 8">H119_p4</strain>
    </source>
</reference>
<protein>
    <recommendedName>
        <fullName evidence="2">protein-tyrosine-phosphatase</fullName>
        <ecNumber evidence="2">3.1.3.48</ecNumber>
    </recommendedName>
</protein>
<keyword evidence="4" id="KW-0904">Protein phosphatase</keyword>
<organism evidence="7 8">
    <name type="scientific">Agaricus bisporus var. burnettii</name>
    <dbReference type="NCBI Taxonomy" id="192524"/>
    <lineage>
        <taxon>Eukaryota</taxon>
        <taxon>Fungi</taxon>
        <taxon>Dikarya</taxon>
        <taxon>Basidiomycota</taxon>
        <taxon>Agaricomycotina</taxon>
        <taxon>Agaricomycetes</taxon>
        <taxon>Agaricomycetidae</taxon>
        <taxon>Agaricales</taxon>
        <taxon>Agaricineae</taxon>
        <taxon>Agaricaceae</taxon>
        <taxon>Agaricus</taxon>
    </lineage>
</organism>
<dbReference type="PANTHER" id="PTHR10159">
    <property type="entry name" value="DUAL SPECIFICITY PROTEIN PHOSPHATASE"/>
    <property type="match status" value="1"/>
</dbReference>
<dbReference type="CDD" id="cd14498">
    <property type="entry name" value="DSP"/>
    <property type="match status" value="1"/>
</dbReference>
<dbReference type="GO" id="GO:0005737">
    <property type="term" value="C:cytoplasm"/>
    <property type="evidence" value="ECO:0007669"/>
    <property type="project" value="TreeGrafter"/>
</dbReference>